<feature type="transmembrane region" description="Helical" evidence="6">
    <location>
        <begin position="457"/>
        <end position="475"/>
    </location>
</feature>
<keyword evidence="4 6" id="KW-0472">Membrane</keyword>
<organism evidence="7 8">
    <name type="scientific">Penaeus vannamei</name>
    <name type="common">Whiteleg shrimp</name>
    <name type="synonym">Litopenaeus vannamei</name>
    <dbReference type="NCBI Taxonomy" id="6689"/>
    <lineage>
        <taxon>Eukaryota</taxon>
        <taxon>Metazoa</taxon>
        <taxon>Ecdysozoa</taxon>
        <taxon>Arthropoda</taxon>
        <taxon>Crustacea</taxon>
        <taxon>Multicrustacea</taxon>
        <taxon>Malacostraca</taxon>
        <taxon>Eumalacostraca</taxon>
        <taxon>Eucarida</taxon>
        <taxon>Decapoda</taxon>
        <taxon>Dendrobranchiata</taxon>
        <taxon>Penaeoidea</taxon>
        <taxon>Penaeidae</taxon>
        <taxon>Penaeus</taxon>
    </lineage>
</organism>
<evidence type="ECO:0000256" key="2">
    <source>
        <dbReference type="ARBA" id="ARBA00022692"/>
    </source>
</evidence>
<dbReference type="Proteomes" id="UP000283509">
    <property type="component" value="Unassembled WGS sequence"/>
</dbReference>
<sequence length="742" mass="82386">VEEGCGNSGLSPPADGRKSSLKRRTNSLPTMPLAPVVDRWARAMEQKHVKSMALPSPPQQEKGAPAASSSAAAAAVTRLEPLALAWALWLKLRTVVSQVSVEPVMLLDGLGFSVMIVYVENLQMDKICRVNLNYTEEMCENLSRYPEENLKLQQSFSMFGMYNGIIMAFIPLFFILFMGAWSDKYGRKVPLIIAIIGHFCWAAGYLINSWMPDWPVEYILVAALMDSLGGGNVSFLTTANAYISDVTSEETRTSRVGFANSIWFLGGPIGTLLGTYIYKYGGYQILFGTSVLMYAVSLVYLFFLPESHGPFKKTKTERTEAYDTDQQPQTAPSKDSPEAESEKPESDGEEITAWKMVCDFFSYDRIVDSFRCTFKARGGMVRAFILLLILCNLLRRLGRGAYMYLFTRKVLHWRATDYGLWVTYKNLISQLKYIFVPGSLVAVPLLSSGLGVSDNYLAILGATASVCDYILYGLVSEDVAFLVWVAPAAAILVNSCVIAIRSMLSKFVMGDELGKVSAVMGALDGVMPMVSFSLYTAVYHATVHVFPGAQFFFGASANLLMTIIFIFIIIFTTSKSYSIKDLHETESKGAVRPTSLRFFSEHLNHHLQPGREVSDPDTQRTAMVLSGVNFHIATPRQEKRKLGRTQVRRDAPKEVVPSHATKKLTDADMKIVQEELTFPQRRSSTQRPPQPARRALEGVDNPSYIETEPNERDCRRADDTATSRAENPTSPASQRGTTTATQ</sequence>
<dbReference type="Pfam" id="PF07690">
    <property type="entry name" value="MFS_1"/>
    <property type="match status" value="1"/>
</dbReference>
<keyword evidence="8" id="KW-1185">Reference proteome</keyword>
<comment type="subcellular location">
    <subcellularLocation>
        <location evidence="1">Membrane</location>
        <topology evidence="1">Multi-pass membrane protein</topology>
    </subcellularLocation>
</comment>
<dbReference type="EMBL" id="QCYY01001796">
    <property type="protein sequence ID" value="ROT75255.1"/>
    <property type="molecule type" value="Genomic_DNA"/>
</dbReference>
<feature type="compositionally biased region" description="Basic and acidic residues" evidence="5">
    <location>
        <begin position="709"/>
        <end position="721"/>
    </location>
</feature>
<dbReference type="GO" id="GO:0022857">
    <property type="term" value="F:transmembrane transporter activity"/>
    <property type="evidence" value="ECO:0007669"/>
    <property type="project" value="InterPro"/>
</dbReference>
<feature type="region of interest" description="Disordered" evidence="5">
    <location>
        <begin position="1"/>
        <end position="30"/>
    </location>
</feature>
<reference evidence="7 8" key="1">
    <citation type="submission" date="2018-04" db="EMBL/GenBank/DDBJ databases">
        <authorList>
            <person name="Zhang X."/>
            <person name="Yuan J."/>
            <person name="Li F."/>
            <person name="Xiang J."/>
        </authorList>
    </citation>
    <scope>NUCLEOTIDE SEQUENCE [LARGE SCALE GENOMIC DNA]</scope>
    <source>
        <tissue evidence="7">Muscle</tissue>
    </source>
</reference>
<feature type="compositionally biased region" description="Basic and acidic residues" evidence="5">
    <location>
        <begin position="335"/>
        <end position="346"/>
    </location>
</feature>
<evidence type="ECO:0000313" key="8">
    <source>
        <dbReference type="Proteomes" id="UP000283509"/>
    </source>
</evidence>
<evidence type="ECO:0000313" key="7">
    <source>
        <dbReference type="EMBL" id="ROT75255.1"/>
    </source>
</evidence>
<keyword evidence="2 6" id="KW-0812">Transmembrane</keyword>
<dbReference type="OrthoDB" id="3026777at2759"/>
<evidence type="ECO:0000256" key="1">
    <source>
        <dbReference type="ARBA" id="ARBA00004141"/>
    </source>
</evidence>
<protein>
    <submittedName>
        <fullName evidence="7">Putative proton-coupled folate transporter-like</fullName>
    </submittedName>
</protein>
<feature type="transmembrane region" description="Helical" evidence="6">
    <location>
        <begin position="255"/>
        <end position="277"/>
    </location>
</feature>
<dbReference type="InterPro" id="IPR011701">
    <property type="entry name" value="MFS"/>
</dbReference>
<feature type="compositionally biased region" description="Polar residues" evidence="5">
    <location>
        <begin position="722"/>
        <end position="742"/>
    </location>
</feature>
<feature type="transmembrane region" description="Helical" evidence="6">
    <location>
        <begin position="516"/>
        <end position="539"/>
    </location>
</feature>
<dbReference type="PANTHER" id="PTHR23507">
    <property type="entry name" value="ZGC:174356"/>
    <property type="match status" value="1"/>
</dbReference>
<comment type="caution">
    <text evidence="7">The sequence shown here is derived from an EMBL/GenBank/DDBJ whole genome shotgun (WGS) entry which is preliminary data.</text>
</comment>
<feature type="transmembrane region" description="Helical" evidence="6">
    <location>
        <begin position="481"/>
        <end position="504"/>
    </location>
</feature>
<dbReference type="AlphaFoldDB" id="A0A3R7SU70"/>
<dbReference type="PANTHER" id="PTHR23507:SF1">
    <property type="entry name" value="FI18259P1-RELATED"/>
    <property type="match status" value="1"/>
</dbReference>
<name>A0A3R7SU70_PENVA</name>
<feature type="region of interest" description="Disordered" evidence="5">
    <location>
        <begin position="315"/>
        <end position="349"/>
    </location>
</feature>
<dbReference type="Gene3D" id="1.20.1250.20">
    <property type="entry name" value="MFS general substrate transporter like domains"/>
    <property type="match status" value="1"/>
</dbReference>
<feature type="transmembrane region" description="Helical" evidence="6">
    <location>
        <begin position="551"/>
        <end position="571"/>
    </location>
</feature>
<dbReference type="InterPro" id="IPR036259">
    <property type="entry name" value="MFS_trans_sf"/>
</dbReference>
<proteinExistence type="predicted"/>
<gene>
    <name evidence="7" type="ORF">C7M84_006207</name>
</gene>
<dbReference type="SUPFAM" id="SSF103473">
    <property type="entry name" value="MFS general substrate transporter"/>
    <property type="match status" value="1"/>
</dbReference>
<dbReference type="GO" id="GO:0016020">
    <property type="term" value="C:membrane"/>
    <property type="evidence" value="ECO:0007669"/>
    <property type="project" value="UniProtKB-SubCell"/>
</dbReference>
<evidence type="ECO:0000256" key="5">
    <source>
        <dbReference type="SAM" id="MobiDB-lite"/>
    </source>
</evidence>
<feature type="transmembrane region" description="Helical" evidence="6">
    <location>
        <begin position="219"/>
        <end position="243"/>
    </location>
</feature>
<reference evidence="7 8" key="2">
    <citation type="submission" date="2019-01" db="EMBL/GenBank/DDBJ databases">
        <title>The decoding of complex shrimp genome reveals the adaptation for benthos swimmer, frequently molting mechanism and breeding impact on genome.</title>
        <authorList>
            <person name="Sun Y."/>
            <person name="Gao Y."/>
            <person name="Yu Y."/>
        </authorList>
    </citation>
    <scope>NUCLEOTIDE SEQUENCE [LARGE SCALE GENOMIC DNA]</scope>
    <source>
        <tissue evidence="7">Muscle</tissue>
    </source>
</reference>
<feature type="transmembrane region" description="Helical" evidence="6">
    <location>
        <begin position="156"/>
        <end position="177"/>
    </location>
</feature>
<feature type="region of interest" description="Disordered" evidence="5">
    <location>
        <begin position="676"/>
        <end position="742"/>
    </location>
</feature>
<evidence type="ECO:0000256" key="4">
    <source>
        <dbReference type="ARBA" id="ARBA00023136"/>
    </source>
</evidence>
<feature type="transmembrane region" description="Helical" evidence="6">
    <location>
        <begin position="189"/>
        <end position="207"/>
    </location>
</feature>
<feature type="region of interest" description="Disordered" evidence="5">
    <location>
        <begin position="636"/>
        <end position="656"/>
    </location>
</feature>
<evidence type="ECO:0000256" key="6">
    <source>
        <dbReference type="SAM" id="Phobius"/>
    </source>
</evidence>
<feature type="transmembrane region" description="Helical" evidence="6">
    <location>
        <begin position="431"/>
        <end position="450"/>
    </location>
</feature>
<feature type="compositionally biased region" description="Polar residues" evidence="5">
    <location>
        <begin position="324"/>
        <end position="333"/>
    </location>
</feature>
<feature type="non-terminal residue" evidence="7">
    <location>
        <position position="1"/>
    </location>
</feature>
<accession>A0A3R7SU70</accession>
<keyword evidence="3 6" id="KW-1133">Transmembrane helix</keyword>
<evidence type="ECO:0000256" key="3">
    <source>
        <dbReference type="ARBA" id="ARBA00022989"/>
    </source>
</evidence>
<feature type="transmembrane region" description="Helical" evidence="6">
    <location>
        <begin position="283"/>
        <end position="303"/>
    </location>
</feature>